<dbReference type="PROSITE" id="PS50263">
    <property type="entry name" value="CN_HYDROLASE"/>
    <property type="match status" value="1"/>
</dbReference>
<feature type="domain" description="CN hydrolase" evidence="1">
    <location>
        <begin position="8"/>
        <end position="252"/>
    </location>
</feature>
<evidence type="ECO:0000259" key="1">
    <source>
        <dbReference type="PROSITE" id="PS50263"/>
    </source>
</evidence>
<organism evidence="2">
    <name type="scientific">uncultured crenarchaeote</name>
    <dbReference type="NCBI Taxonomy" id="29281"/>
    <lineage>
        <taxon>Archaea</taxon>
        <taxon>Thermoproteota</taxon>
        <taxon>environmental samples</taxon>
    </lineage>
</organism>
<dbReference type="InterPro" id="IPR036526">
    <property type="entry name" value="C-N_Hydrolase_sf"/>
</dbReference>
<accession>Q702A9</accession>
<dbReference type="Pfam" id="PF00795">
    <property type="entry name" value="CN_hydrolase"/>
    <property type="match status" value="1"/>
</dbReference>
<dbReference type="AlphaFoldDB" id="Q702A9"/>
<protein>
    <submittedName>
        <fullName evidence="2">Putative predicted amidohydrolase</fullName>
    </submittedName>
</protein>
<dbReference type="InterPro" id="IPR001110">
    <property type="entry name" value="UPF0012_CS"/>
</dbReference>
<keyword evidence="2" id="KW-0378">Hydrolase</keyword>
<evidence type="ECO:0000313" key="2">
    <source>
        <dbReference type="EMBL" id="CAF28715.1"/>
    </source>
</evidence>
<reference evidence="2" key="1">
    <citation type="journal article" date="2004" name="Environ. Microbiol.">
        <title>Characterization of Large-Insert DNA Libraries from Soil for Environmental Genomic Studies of Archaea.</title>
        <authorList>
            <person name="Treusch A.H."/>
            <person name="Kletzin A."/>
            <person name="Raddatz G."/>
            <person name="Ochsenreiter T."/>
            <person name="Quaiser A."/>
            <person name="Meurer G."/>
            <person name="Schuster S.C."/>
            <person name="Schleper C."/>
        </authorList>
    </citation>
    <scope>NUCLEOTIDE SEQUENCE</scope>
</reference>
<dbReference type="Gene3D" id="3.60.110.10">
    <property type="entry name" value="Carbon-nitrogen hydrolase"/>
    <property type="match status" value="1"/>
</dbReference>
<dbReference type="EMBL" id="AJ627421">
    <property type="protein sequence ID" value="CAF28715.1"/>
    <property type="molecule type" value="Genomic_DNA"/>
</dbReference>
<dbReference type="SUPFAM" id="SSF56317">
    <property type="entry name" value="Carbon-nitrogen hydrolase"/>
    <property type="match status" value="1"/>
</dbReference>
<dbReference type="CDD" id="cd07581">
    <property type="entry name" value="nitrilase_3"/>
    <property type="match status" value="1"/>
</dbReference>
<dbReference type="PANTHER" id="PTHR23088:SF27">
    <property type="entry name" value="DEAMINATED GLUTATHIONE AMIDASE"/>
    <property type="match status" value="1"/>
</dbReference>
<proteinExistence type="predicted"/>
<dbReference type="InterPro" id="IPR003010">
    <property type="entry name" value="C-N_Hydrolase"/>
</dbReference>
<sequence length="285" mass="32204">MNPMKKKFRAAIVQMKSSEEKEHNLAYSVKLINEAAKRKARLICFPEFQMAYSPAEQKTESLHRIAEKICGNFVSTLSNSARQNKINVIATMYEIINANEKSQKVFDTGIIINELGKVQSIYRKVHLYDALGFKESKKLLAGSIIEKPSKTSVGNLGLLICYDMRFPEISRILTVNGANILVSPSAWVAGFMKKVHWEVMVRARAIENGVYVLAPNQVGNIYCGHSMAIDPFGATVLDMKNRQGIEYVDIDTAKIDTTRRTLPLLMNRRTDVYRNHIDVFGSKLR</sequence>
<dbReference type="PROSITE" id="PS01227">
    <property type="entry name" value="UPF0012"/>
    <property type="match status" value="1"/>
</dbReference>
<name>Q702A9_9CREN</name>
<dbReference type="GO" id="GO:0016787">
    <property type="term" value="F:hydrolase activity"/>
    <property type="evidence" value="ECO:0007669"/>
    <property type="project" value="UniProtKB-KW"/>
</dbReference>
<dbReference type="PANTHER" id="PTHR23088">
    <property type="entry name" value="NITRILASE-RELATED"/>
    <property type="match status" value="1"/>
</dbReference>